<dbReference type="GO" id="GO:0005261">
    <property type="term" value="F:monoatomic cation channel activity"/>
    <property type="evidence" value="ECO:0007669"/>
    <property type="project" value="TreeGrafter"/>
</dbReference>
<feature type="compositionally biased region" description="Basic residues" evidence="1">
    <location>
        <begin position="875"/>
        <end position="884"/>
    </location>
</feature>
<feature type="domain" description="Protein UNC80 central region" evidence="4">
    <location>
        <begin position="622"/>
        <end position="882"/>
    </location>
</feature>
<proteinExistence type="predicted"/>
<evidence type="ECO:0000256" key="2">
    <source>
        <dbReference type="SAM" id="Phobius"/>
    </source>
</evidence>
<dbReference type="GO" id="GO:0034703">
    <property type="term" value="C:cation channel complex"/>
    <property type="evidence" value="ECO:0007669"/>
    <property type="project" value="TreeGrafter"/>
</dbReference>
<reference evidence="6" key="1">
    <citation type="submission" date="2021-01" db="UniProtKB">
        <authorList>
            <consortium name="EnsemblMetazoa"/>
        </authorList>
    </citation>
    <scope>IDENTIFICATION</scope>
</reference>
<dbReference type="GO" id="GO:0030424">
    <property type="term" value="C:axon"/>
    <property type="evidence" value="ECO:0007669"/>
    <property type="project" value="TreeGrafter"/>
</dbReference>
<feature type="region of interest" description="Disordered" evidence="1">
    <location>
        <begin position="570"/>
        <end position="606"/>
    </location>
</feature>
<protein>
    <submittedName>
        <fullName evidence="6">Uncharacterized protein</fullName>
    </submittedName>
</protein>
<evidence type="ECO:0000259" key="4">
    <source>
        <dbReference type="Pfam" id="PF19424"/>
    </source>
</evidence>
<dbReference type="InterPro" id="IPR031542">
    <property type="entry name" value="UNC80_N"/>
</dbReference>
<evidence type="ECO:0000259" key="3">
    <source>
        <dbReference type="Pfam" id="PF15778"/>
    </source>
</evidence>
<dbReference type="Pfam" id="PF19424">
    <property type="entry name" value="UNC80"/>
    <property type="match status" value="3"/>
</dbReference>
<feature type="compositionally biased region" description="Polar residues" evidence="1">
    <location>
        <begin position="570"/>
        <end position="595"/>
    </location>
</feature>
<feature type="compositionally biased region" description="Low complexity" evidence="1">
    <location>
        <begin position="516"/>
        <end position="531"/>
    </location>
</feature>
<dbReference type="OrthoDB" id="5584001at2759"/>
<organism evidence="6 7">
    <name type="scientific">Clytia hemisphaerica</name>
    <dbReference type="NCBI Taxonomy" id="252671"/>
    <lineage>
        <taxon>Eukaryota</taxon>
        <taxon>Metazoa</taxon>
        <taxon>Cnidaria</taxon>
        <taxon>Hydrozoa</taxon>
        <taxon>Hydroidolina</taxon>
        <taxon>Leptothecata</taxon>
        <taxon>Obeliida</taxon>
        <taxon>Clytiidae</taxon>
        <taxon>Clytia</taxon>
    </lineage>
</organism>
<name>A0A7M5XFN7_9CNID</name>
<keyword evidence="2" id="KW-1133">Transmembrane helix</keyword>
<dbReference type="Proteomes" id="UP000594262">
    <property type="component" value="Unplaced"/>
</dbReference>
<feature type="domain" description="Cation channel complex component UNC80 N-terminal" evidence="3">
    <location>
        <begin position="7"/>
        <end position="132"/>
    </location>
</feature>
<dbReference type="GO" id="GO:0055080">
    <property type="term" value="P:monoatomic cation homeostasis"/>
    <property type="evidence" value="ECO:0007669"/>
    <property type="project" value="TreeGrafter"/>
</dbReference>
<dbReference type="EnsemblMetazoa" id="CLYHEMT022205.1">
    <property type="protein sequence ID" value="CLYHEMP022205.1"/>
    <property type="gene ID" value="CLYHEMG022205"/>
</dbReference>
<dbReference type="InterPro" id="IPR045852">
    <property type="entry name" value="UNC80_central"/>
</dbReference>
<dbReference type="PANTHER" id="PTHR31781:SF1">
    <property type="entry name" value="PROTEIN UNC-80 HOMOLOG"/>
    <property type="match status" value="1"/>
</dbReference>
<feature type="domain" description="Protein UNC80 central region" evidence="4">
    <location>
        <begin position="971"/>
        <end position="1187"/>
    </location>
</feature>
<dbReference type="InterPro" id="IPR046460">
    <property type="entry name" value="UNC80_C"/>
</dbReference>
<feature type="domain" description="Protein UNC80 central region" evidence="4">
    <location>
        <begin position="901"/>
        <end position="966"/>
    </location>
</feature>
<feature type="region of interest" description="Disordered" evidence="1">
    <location>
        <begin position="793"/>
        <end position="815"/>
    </location>
</feature>
<keyword evidence="2" id="KW-0472">Membrane</keyword>
<dbReference type="Pfam" id="PF15778">
    <property type="entry name" value="UNC80_N"/>
    <property type="match status" value="1"/>
</dbReference>
<feature type="transmembrane region" description="Helical" evidence="2">
    <location>
        <begin position="1293"/>
        <end position="1312"/>
    </location>
</feature>
<dbReference type="PANTHER" id="PTHR31781">
    <property type="entry name" value="UNC80"/>
    <property type="match status" value="1"/>
</dbReference>
<accession>A0A7M5XFN7</accession>
<feature type="domain" description="Protein UNC80 C-terminal" evidence="5">
    <location>
        <begin position="1205"/>
        <end position="1359"/>
    </location>
</feature>
<evidence type="ECO:0000256" key="1">
    <source>
        <dbReference type="SAM" id="MobiDB-lite"/>
    </source>
</evidence>
<feature type="region of interest" description="Disordered" evidence="1">
    <location>
        <begin position="838"/>
        <end position="887"/>
    </location>
</feature>
<evidence type="ECO:0000313" key="7">
    <source>
        <dbReference type="Proteomes" id="UP000594262"/>
    </source>
</evidence>
<feature type="region of interest" description="Disordered" evidence="1">
    <location>
        <begin position="515"/>
        <end position="544"/>
    </location>
</feature>
<evidence type="ECO:0000259" key="5">
    <source>
        <dbReference type="Pfam" id="PF20262"/>
    </source>
</evidence>
<dbReference type="Pfam" id="PF20262">
    <property type="entry name" value="UNC80_C"/>
    <property type="match status" value="1"/>
</dbReference>
<keyword evidence="7" id="KW-1185">Reference proteome</keyword>
<keyword evidence="2" id="KW-0812">Transmembrane</keyword>
<sequence length="1360" mass="155251">MLVHDKVKELQKFFSPELFSEIKSIPRWTFIKGSLSYVIHCVAMILEKRYVLGMTDQLKPFVIKLLYTLHWIVTEAYKECSKPKDEGLDLTDIELFLHMCIPFLSNLNESDLTHSLQSGMHLWQPLWNNIPPRDTLLALPVIKPKDHSTFTSGKEEIPTFYTTATYFDIALVKVMMVDHWTLYGYRWGLQYLQNHFQNILFKLGFDCENCEVIKAINRFTHRKSVLLTMDSQGEMKPADIFSNSDPTAFPPLSETVPESLKMYVDKEGALRTEFLLQLIEKLVKNPNIHQLSGSLLFVHSQIVEISLDDQNIFKMLLKHFSPLLYCQVKIMQLFGCERNCGIGIRGKAENYRYLAHSYLKRIIYADKEKAEEWFINFVATEKVEDSLHLLHALFGICESSPHQQIGKSTLRLLIDDDGQSQQQEKYLENRASNEKNIIEWVTPSLIKFIFLKWKKEKSSNHMEMFTLAHHFIQFVQVKHPMIFRKLIMSGLLDSFTKTTNPPTATSQDSFNARVFSNGSSLNGSSSPSNENTASGGGGGGKKWRRGGEILKMMHAKQKTEDVEVSFATLPRNTTQSSQNASSVFSTSLPRNFSMSDDSKSPKGGAQIRTKWGKSTNMHGLLAGVQQLRCLFDLMSPGVLPDELIVGALLDLEAPVVSRASYLMELAYFVNKCNKEDWPMLMELMKSGHIKTSIHELTATKLQAGRLFYKWGIVIGRKLEDMLNEDRMSLEDLSKPVNREKVNFLYQGDIGSVSSYCPQSLRFVACHLLKEITAYLRERHASLIAAQIPSDNDSPMTFHREISHSSSAASSRRPKQSIASALSKKIIEVKRKKSSVNLLVGSASNPDGRDSPSSSPSPNRHIPARKKSTSNVFRSRSPKFGRRYSKQTSRLPLEDQNIDSLLVDSEETSEFPWLSVIIDMNRSINFLCVHSTTQCPEDCPLEQVKSCNTLLHALKLLYEPGRLDDKELDHVDSTHAQKKDVVYEYITKQVGSFYHVPYSVLCKGAFVMDNQQLSDIVAASWEVLLYPDEQLKSAAACLFLVAASKMEATVSTFLTKELTCSGDIDRAKAIQRYEVLWNCRKTVYNHLEETSKTALKVPFPKIEYTVPSRFIGQQPDPEQLPDAPWNPDEQAFNELDVSDDEVSLYFHDSEKQKKIKQERRLKKLKRMREDFPITSVPLNLDASVETWMVEEIADENTPKETNAMACQIATAHQPFFPPAMNVGILRIIPLLDDASITTINSQSVGDLAHSLVWYCLVDDPQTFFRRFFEKITNKNKQEELILLLRKLLFHIPKLPGNAAVILFNNLIGLISFYERTNDKAQRMLYHDKIAEIMPLLWQIVPSVDKLYFNEMKQILRREHID</sequence>
<evidence type="ECO:0000313" key="6">
    <source>
        <dbReference type="EnsemblMetazoa" id="CLYHEMP022205.1"/>
    </source>
</evidence>